<dbReference type="EMBL" id="LGRX02033916">
    <property type="protein sequence ID" value="KAK3239434.1"/>
    <property type="molecule type" value="Genomic_DNA"/>
</dbReference>
<dbReference type="Proteomes" id="UP001190700">
    <property type="component" value="Unassembled WGS sequence"/>
</dbReference>
<name>A0AAE0BPE0_9CHLO</name>
<accession>A0AAE0BPE0</accession>
<gene>
    <name evidence="2" type="ORF">CYMTET_50643</name>
</gene>
<dbReference type="AlphaFoldDB" id="A0AAE0BPE0"/>
<sequence length="313" mass="34456">MISQVSGTLLSKQLARTIAIRARTTRTYCQISTGGVDQKEAWRDPHSISSSLDVQSSQAIIKRLESRGTDPIFTSLFDTYFPYVIENCDKALEIGAGTGVVCRALAESGFEGTVLGLDQSEQFIQAARDYASHLPNVNFSVVDARNLKTGVKSFGSDFDCLLMHTLISHVEDPLAVLREAREVVEQGADLIIVEGDYTGLSYHSATKPGLSESLSRALVTATFAQPGVVRDLPALLRQSGWSLNRASGKCVSEIGDEFSYWKSFAQAYMPRVSGSGMISQEQVDEWWADQLEHVKQKQFFASCTYYTYFATAV</sequence>
<dbReference type="Gene3D" id="3.40.50.150">
    <property type="entry name" value="Vaccinia Virus protein VP39"/>
    <property type="match status" value="1"/>
</dbReference>
<dbReference type="CDD" id="cd02440">
    <property type="entry name" value="AdoMet_MTases"/>
    <property type="match status" value="1"/>
</dbReference>
<reference evidence="2 3" key="1">
    <citation type="journal article" date="2015" name="Genome Biol. Evol.">
        <title>Comparative Genomics of a Bacterivorous Green Alga Reveals Evolutionary Causalities and Consequences of Phago-Mixotrophic Mode of Nutrition.</title>
        <authorList>
            <person name="Burns J.A."/>
            <person name="Paasch A."/>
            <person name="Narechania A."/>
            <person name="Kim E."/>
        </authorList>
    </citation>
    <scope>NUCLEOTIDE SEQUENCE [LARGE SCALE GENOMIC DNA]</scope>
    <source>
        <strain evidence="2 3">PLY_AMNH</strain>
    </source>
</reference>
<dbReference type="InterPro" id="IPR025714">
    <property type="entry name" value="Methyltranfer_dom"/>
</dbReference>
<comment type="caution">
    <text evidence="2">The sequence shown here is derived from an EMBL/GenBank/DDBJ whole genome shotgun (WGS) entry which is preliminary data.</text>
</comment>
<evidence type="ECO:0000313" key="2">
    <source>
        <dbReference type="EMBL" id="KAK3239434.1"/>
    </source>
</evidence>
<keyword evidence="3" id="KW-1185">Reference proteome</keyword>
<dbReference type="InterPro" id="IPR029063">
    <property type="entry name" value="SAM-dependent_MTases_sf"/>
</dbReference>
<organism evidence="2 3">
    <name type="scientific">Cymbomonas tetramitiformis</name>
    <dbReference type="NCBI Taxonomy" id="36881"/>
    <lineage>
        <taxon>Eukaryota</taxon>
        <taxon>Viridiplantae</taxon>
        <taxon>Chlorophyta</taxon>
        <taxon>Pyramimonadophyceae</taxon>
        <taxon>Pyramimonadales</taxon>
        <taxon>Pyramimonadaceae</taxon>
        <taxon>Cymbomonas</taxon>
    </lineage>
</organism>
<feature type="domain" description="Methyltransferase" evidence="1">
    <location>
        <begin position="89"/>
        <end position="196"/>
    </location>
</feature>
<protein>
    <recommendedName>
        <fullName evidence="1">Methyltransferase domain-containing protein</fullName>
    </recommendedName>
</protein>
<dbReference type="Pfam" id="PF13847">
    <property type="entry name" value="Methyltransf_31"/>
    <property type="match status" value="1"/>
</dbReference>
<dbReference type="PANTHER" id="PTHR43591">
    <property type="entry name" value="METHYLTRANSFERASE"/>
    <property type="match status" value="1"/>
</dbReference>
<evidence type="ECO:0000259" key="1">
    <source>
        <dbReference type="Pfam" id="PF13847"/>
    </source>
</evidence>
<dbReference type="SUPFAM" id="SSF53335">
    <property type="entry name" value="S-adenosyl-L-methionine-dependent methyltransferases"/>
    <property type="match status" value="1"/>
</dbReference>
<evidence type="ECO:0000313" key="3">
    <source>
        <dbReference type="Proteomes" id="UP001190700"/>
    </source>
</evidence>
<proteinExistence type="predicted"/>